<proteinExistence type="predicted"/>
<reference evidence="1" key="1">
    <citation type="submission" date="2021-03" db="EMBL/GenBank/DDBJ databases">
        <title>Draft genome sequence of rust myrtle Austropuccinia psidii MF-1, a brazilian biotype.</title>
        <authorList>
            <person name="Quecine M.C."/>
            <person name="Pachon D.M.R."/>
            <person name="Bonatelli M.L."/>
            <person name="Correr F.H."/>
            <person name="Franceschini L.M."/>
            <person name="Leite T.F."/>
            <person name="Margarido G.R.A."/>
            <person name="Almeida C.A."/>
            <person name="Ferrarezi J.A."/>
            <person name="Labate C.A."/>
        </authorList>
    </citation>
    <scope>NUCLEOTIDE SEQUENCE</scope>
    <source>
        <strain evidence="1">MF-1</strain>
    </source>
</reference>
<dbReference type="EMBL" id="AVOT02000869">
    <property type="protein sequence ID" value="MBW0464746.1"/>
    <property type="molecule type" value="Genomic_DNA"/>
</dbReference>
<evidence type="ECO:0000313" key="1">
    <source>
        <dbReference type="EMBL" id="MBW0464746.1"/>
    </source>
</evidence>
<protein>
    <submittedName>
        <fullName evidence="1">Uncharacterized protein</fullName>
    </submittedName>
</protein>
<dbReference type="Proteomes" id="UP000765509">
    <property type="component" value="Unassembled WGS sequence"/>
</dbReference>
<comment type="caution">
    <text evidence="1">The sequence shown here is derived from an EMBL/GenBank/DDBJ whole genome shotgun (WGS) entry which is preliminary data.</text>
</comment>
<keyword evidence="2" id="KW-1185">Reference proteome</keyword>
<dbReference type="OrthoDB" id="3064439at2759"/>
<gene>
    <name evidence="1" type="ORF">O181_004461</name>
</gene>
<sequence>MEHSHKNPKLQVILIKYYKIGDSEKLPLRNKVPHNIPPVEPSGTKEMSRFVKERNLRAKKVREYLVRYSDKALEDEWLAENTYLKLPSFSEDSDTIEIPRP</sequence>
<organism evidence="1 2">
    <name type="scientific">Austropuccinia psidii MF-1</name>
    <dbReference type="NCBI Taxonomy" id="1389203"/>
    <lineage>
        <taxon>Eukaryota</taxon>
        <taxon>Fungi</taxon>
        <taxon>Dikarya</taxon>
        <taxon>Basidiomycota</taxon>
        <taxon>Pucciniomycotina</taxon>
        <taxon>Pucciniomycetes</taxon>
        <taxon>Pucciniales</taxon>
        <taxon>Sphaerophragmiaceae</taxon>
        <taxon>Austropuccinia</taxon>
    </lineage>
</organism>
<accession>A0A9Q3BFL3</accession>
<evidence type="ECO:0000313" key="2">
    <source>
        <dbReference type="Proteomes" id="UP000765509"/>
    </source>
</evidence>
<dbReference type="AlphaFoldDB" id="A0A9Q3BFL3"/>
<name>A0A9Q3BFL3_9BASI</name>